<evidence type="ECO:0000313" key="3">
    <source>
        <dbReference type="Proteomes" id="UP000238430"/>
    </source>
</evidence>
<name>A0A2T1NNM2_9FLAO</name>
<dbReference type="AlphaFoldDB" id="A0A2T1NNM2"/>
<feature type="domain" description="ParB-related ThiF-related cassette protein E" evidence="1">
    <location>
        <begin position="1"/>
        <end position="175"/>
    </location>
</feature>
<keyword evidence="3" id="KW-1185">Reference proteome</keyword>
<dbReference type="InterPro" id="IPR022273">
    <property type="entry name" value="PRTRC_protein-E"/>
</dbReference>
<proteinExistence type="predicted"/>
<dbReference type="OrthoDB" id="1050181at2"/>
<sequence>MKTNFFSELARLGISNCNMSFLLHKDNSMTVSLKVNHSAEDNALNVIPPLTFTYPINELDDGFFDAINQPIKNSVSLNDNIEAFEIATKEAQEKSKIAKAEKEKKDKIAKKAKDTFDKVKELIASEEFNFNDAKAVTKALNDLQSIKSTYPNSQEVILLINDIKSKQSQVDLFASDSNTLDAFNLDNQNS</sequence>
<organism evidence="2 3">
    <name type="scientific">Mesoflavibacter zeaxanthinifaciens subsp. sabulilitoris</name>
    <dbReference type="NCBI Taxonomy" id="1520893"/>
    <lineage>
        <taxon>Bacteria</taxon>
        <taxon>Pseudomonadati</taxon>
        <taxon>Bacteroidota</taxon>
        <taxon>Flavobacteriia</taxon>
        <taxon>Flavobacteriales</taxon>
        <taxon>Flavobacteriaceae</taxon>
        <taxon>Mesoflavibacter</taxon>
    </lineage>
</organism>
<evidence type="ECO:0000313" key="2">
    <source>
        <dbReference type="EMBL" id="PSG94499.1"/>
    </source>
</evidence>
<reference evidence="2 3" key="1">
    <citation type="submission" date="2018-03" db="EMBL/GenBank/DDBJ databases">
        <title>Mesoflavibacter sp. HG37 and Mesoflavibacter sp. HG96 sp.nov., two marine bacteria isolated from seawater of Western Pacific Ocean.</title>
        <authorList>
            <person name="Cheng H."/>
            <person name="Wu Y.-H."/>
            <person name="Guo L.-L."/>
            <person name="Xu X.-W."/>
        </authorList>
    </citation>
    <scope>NUCLEOTIDE SEQUENCE [LARGE SCALE GENOMIC DNA]</scope>
    <source>
        <strain evidence="2 3">KCTC 42117</strain>
    </source>
</reference>
<dbReference type="Pfam" id="PF19556">
    <property type="entry name" value="PRTRC_E"/>
    <property type="match status" value="1"/>
</dbReference>
<dbReference type="EMBL" id="PXOT01000010">
    <property type="protein sequence ID" value="PSG94499.1"/>
    <property type="molecule type" value="Genomic_DNA"/>
</dbReference>
<gene>
    <name evidence="2" type="ORF">C7H61_00770</name>
</gene>
<accession>A0A2T1NNM2</accession>
<protein>
    <recommendedName>
        <fullName evidence="1">ParB-related ThiF-related cassette protein E domain-containing protein</fullName>
    </recommendedName>
</protein>
<dbReference type="RefSeq" id="WP_106676277.1">
    <property type="nucleotide sequence ID" value="NZ_JACHWV010000010.1"/>
</dbReference>
<comment type="caution">
    <text evidence="2">The sequence shown here is derived from an EMBL/GenBank/DDBJ whole genome shotgun (WGS) entry which is preliminary data.</text>
</comment>
<evidence type="ECO:0000259" key="1">
    <source>
        <dbReference type="Pfam" id="PF19556"/>
    </source>
</evidence>
<dbReference type="Proteomes" id="UP000238430">
    <property type="component" value="Unassembled WGS sequence"/>
</dbReference>